<accession>A0AA39R364</accession>
<dbReference type="Proteomes" id="UP001166286">
    <property type="component" value="Unassembled WGS sequence"/>
</dbReference>
<dbReference type="AlphaFoldDB" id="A0AA39R364"/>
<gene>
    <name evidence="1" type="ORF">JMJ35_004796</name>
</gene>
<reference evidence="1" key="1">
    <citation type="submission" date="2023-03" db="EMBL/GenBank/DDBJ databases">
        <title>Complete genome of Cladonia borealis.</title>
        <authorList>
            <person name="Park H."/>
        </authorList>
    </citation>
    <scope>NUCLEOTIDE SEQUENCE</scope>
    <source>
        <strain evidence="1">ANT050790</strain>
    </source>
</reference>
<proteinExistence type="predicted"/>
<sequence length="283" mass="32796">MCDHERTLARLGEDTTPEAALGLPSNNARENTLLGLPHELRDQIWSHVLDSKYENVNHWIPRQAGWDYRMSFFQTPSPRTTMLQVSRQFSEEGKRRLYQHSTFRINCDFCTGLTLPFSLNDTHLIRNIELQVEHKLFLGPRKPRETVSWLPRAIPRKFLEQLEQFGSSESRAEQCTFYLNTASQHKEHLPRVIPMLHALKGFETLILKIAVCPPRFSSPPSAWLLSEPFKTNLESVLGEGEFTDHEGRCSLVFKPRDHRLRENRVSKHRRFQIVNASLVASVS</sequence>
<keyword evidence="2" id="KW-1185">Reference proteome</keyword>
<dbReference type="EMBL" id="JAFEKC020000009">
    <property type="protein sequence ID" value="KAK0512779.1"/>
    <property type="molecule type" value="Genomic_DNA"/>
</dbReference>
<evidence type="ECO:0000313" key="2">
    <source>
        <dbReference type="Proteomes" id="UP001166286"/>
    </source>
</evidence>
<protein>
    <submittedName>
        <fullName evidence="1">Uncharacterized protein</fullName>
    </submittedName>
</protein>
<organism evidence="1 2">
    <name type="scientific">Cladonia borealis</name>
    <dbReference type="NCBI Taxonomy" id="184061"/>
    <lineage>
        <taxon>Eukaryota</taxon>
        <taxon>Fungi</taxon>
        <taxon>Dikarya</taxon>
        <taxon>Ascomycota</taxon>
        <taxon>Pezizomycotina</taxon>
        <taxon>Lecanoromycetes</taxon>
        <taxon>OSLEUM clade</taxon>
        <taxon>Lecanoromycetidae</taxon>
        <taxon>Lecanorales</taxon>
        <taxon>Lecanorineae</taxon>
        <taxon>Cladoniaceae</taxon>
        <taxon>Cladonia</taxon>
    </lineage>
</organism>
<comment type="caution">
    <text evidence="1">The sequence shown here is derived from an EMBL/GenBank/DDBJ whole genome shotgun (WGS) entry which is preliminary data.</text>
</comment>
<evidence type="ECO:0000313" key="1">
    <source>
        <dbReference type="EMBL" id="KAK0512779.1"/>
    </source>
</evidence>
<name>A0AA39R364_9LECA</name>